<feature type="region of interest" description="Disordered" evidence="5">
    <location>
        <begin position="119"/>
        <end position="138"/>
    </location>
</feature>
<dbReference type="InterPro" id="IPR051872">
    <property type="entry name" value="Cytochrome_b5/Flavoprotein_Rdt"/>
</dbReference>
<dbReference type="AlphaFoldDB" id="A0A2H6KHE6"/>
<evidence type="ECO:0000313" key="7">
    <source>
        <dbReference type="EMBL" id="GBE62415.1"/>
    </source>
</evidence>
<dbReference type="Proteomes" id="UP000236319">
    <property type="component" value="Unassembled WGS sequence"/>
</dbReference>
<proteinExistence type="inferred from homology"/>
<dbReference type="GO" id="GO:0020037">
    <property type="term" value="F:heme binding"/>
    <property type="evidence" value="ECO:0007669"/>
    <property type="project" value="UniProtKB-UniRule"/>
</dbReference>
<evidence type="ECO:0000256" key="3">
    <source>
        <dbReference type="ARBA" id="ARBA00023004"/>
    </source>
</evidence>
<keyword evidence="2 4" id="KW-0479">Metal-binding</keyword>
<dbReference type="Pfam" id="PF00173">
    <property type="entry name" value="Cyt-b5"/>
    <property type="match status" value="1"/>
</dbReference>
<sequence>MGASSKKAPTPGSFSGTPPLGSAQFRFAEMMESNKDAIVQKAASPLDVSEVEKHKSEGDCWSIYKGNVYDITRYLDIHPGGRQHLLDYAGKDLTEEFLSVHPWVNGEFLLKSLHVGELKTDSENTASSPSRNTSGTSN</sequence>
<keyword evidence="8" id="KW-1185">Reference proteome</keyword>
<dbReference type="PANTHER" id="PTHR46237:SF1">
    <property type="entry name" value="CYTOCHROME B5 REDUCTASE 4"/>
    <property type="match status" value="1"/>
</dbReference>
<dbReference type="SMART" id="SM01117">
    <property type="entry name" value="Cyt-b5"/>
    <property type="match status" value="1"/>
</dbReference>
<comment type="caution">
    <text evidence="7">The sequence shown here is derived from an EMBL/GenBank/DDBJ whole genome shotgun (WGS) entry which is preliminary data.</text>
</comment>
<dbReference type="InterPro" id="IPR001199">
    <property type="entry name" value="Cyt_B5-like_heme/steroid-bd"/>
</dbReference>
<dbReference type="Gene3D" id="3.10.120.10">
    <property type="entry name" value="Cytochrome b5-like heme/steroid binding domain"/>
    <property type="match status" value="1"/>
</dbReference>
<dbReference type="InterPro" id="IPR036400">
    <property type="entry name" value="Cyt_B5-like_heme/steroid_sf"/>
</dbReference>
<dbReference type="RefSeq" id="XP_028868658.1">
    <property type="nucleotide sequence ID" value="XM_029012825.1"/>
</dbReference>
<evidence type="ECO:0000256" key="2">
    <source>
        <dbReference type="ARBA" id="ARBA00022723"/>
    </source>
</evidence>
<dbReference type="GeneID" id="39876185"/>
<keyword evidence="3 4" id="KW-0408">Iron</keyword>
<dbReference type="GO" id="GO:0046872">
    <property type="term" value="F:metal ion binding"/>
    <property type="evidence" value="ECO:0007669"/>
    <property type="project" value="UniProtKB-UniRule"/>
</dbReference>
<dbReference type="InterPro" id="IPR018506">
    <property type="entry name" value="Cyt_B5_heme-BS"/>
</dbReference>
<feature type="region of interest" description="Disordered" evidence="5">
    <location>
        <begin position="1"/>
        <end position="21"/>
    </location>
</feature>
<evidence type="ECO:0000256" key="4">
    <source>
        <dbReference type="RuleBase" id="RU362121"/>
    </source>
</evidence>
<feature type="compositionally biased region" description="Polar residues" evidence="5">
    <location>
        <begin position="123"/>
        <end position="138"/>
    </location>
</feature>
<protein>
    <submittedName>
        <fullName evidence="7">Cytochrome b5-like heme steroid binding domain-containing protein</fullName>
    </submittedName>
</protein>
<comment type="similarity">
    <text evidence="4">Belongs to the cytochrome b5 family.</text>
</comment>
<dbReference type="EMBL" id="BDSA01000005">
    <property type="protein sequence ID" value="GBE62415.1"/>
    <property type="molecule type" value="Genomic_DNA"/>
</dbReference>
<accession>A0A2H6KHE6</accession>
<name>A0A2H6KHE6_9APIC</name>
<dbReference type="GO" id="GO:0004128">
    <property type="term" value="F:cytochrome-b5 reductase activity, acting on NAD(P)H"/>
    <property type="evidence" value="ECO:0007669"/>
    <property type="project" value="TreeGrafter"/>
</dbReference>
<evidence type="ECO:0000256" key="5">
    <source>
        <dbReference type="SAM" id="MobiDB-lite"/>
    </source>
</evidence>
<feature type="domain" description="Cytochrome b5 heme-binding" evidence="6">
    <location>
        <begin position="43"/>
        <end position="119"/>
    </location>
</feature>
<dbReference type="GO" id="GO:0005737">
    <property type="term" value="C:cytoplasm"/>
    <property type="evidence" value="ECO:0007669"/>
    <property type="project" value="TreeGrafter"/>
</dbReference>
<dbReference type="PRINTS" id="PR00363">
    <property type="entry name" value="CYTOCHROMEB5"/>
</dbReference>
<gene>
    <name evidence="7" type="ORF">BOVATA_039080</name>
</gene>
<evidence type="ECO:0000256" key="1">
    <source>
        <dbReference type="ARBA" id="ARBA00022617"/>
    </source>
</evidence>
<reference evidence="7 8" key="1">
    <citation type="journal article" date="2017" name="BMC Genomics">
        <title>Whole-genome assembly of Babesia ovata and comparative genomics between closely related pathogens.</title>
        <authorList>
            <person name="Yamagishi J."/>
            <person name="Asada M."/>
            <person name="Hakimi H."/>
            <person name="Tanaka T.Q."/>
            <person name="Sugimoto C."/>
            <person name="Kawazu S."/>
        </authorList>
    </citation>
    <scope>NUCLEOTIDE SEQUENCE [LARGE SCALE GENOMIC DNA]</scope>
    <source>
        <strain evidence="7 8">Miyake</strain>
    </source>
</reference>
<evidence type="ECO:0000313" key="8">
    <source>
        <dbReference type="Proteomes" id="UP000236319"/>
    </source>
</evidence>
<dbReference type="SUPFAM" id="SSF55856">
    <property type="entry name" value="Cytochrome b5-like heme/steroid binding domain"/>
    <property type="match status" value="1"/>
</dbReference>
<keyword evidence="1 4" id="KW-0349">Heme</keyword>
<dbReference type="OrthoDB" id="260519at2759"/>
<dbReference type="PROSITE" id="PS00191">
    <property type="entry name" value="CYTOCHROME_B5_1"/>
    <property type="match status" value="1"/>
</dbReference>
<organism evidence="7 8">
    <name type="scientific">Babesia ovata</name>
    <dbReference type="NCBI Taxonomy" id="189622"/>
    <lineage>
        <taxon>Eukaryota</taxon>
        <taxon>Sar</taxon>
        <taxon>Alveolata</taxon>
        <taxon>Apicomplexa</taxon>
        <taxon>Aconoidasida</taxon>
        <taxon>Piroplasmida</taxon>
        <taxon>Babesiidae</taxon>
        <taxon>Babesia</taxon>
    </lineage>
</organism>
<dbReference type="PROSITE" id="PS50255">
    <property type="entry name" value="CYTOCHROME_B5_2"/>
    <property type="match status" value="1"/>
</dbReference>
<dbReference type="PANTHER" id="PTHR46237">
    <property type="entry name" value="CYTOCHROME B5 REDUCTASE 4 FAMILY MEMBER"/>
    <property type="match status" value="1"/>
</dbReference>
<evidence type="ECO:0000259" key="6">
    <source>
        <dbReference type="PROSITE" id="PS50255"/>
    </source>
</evidence>
<dbReference type="VEuPathDB" id="PiroplasmaDB:BOVATA_039080"/>